<name>A0A5M8PJQ2_9LECA</name>
<organism evidence="3 4">
    <name type="scientific">Lasallia pustulata</name>
    <dbReference type="NCBI Taxonomy" id="136370"/>
    <lineage>
        <taxon>Eukaryota</taxon>
        <taxon>Fungi</taxon>
        <taxon>Dikarya</taxon>
        <taxon>Ascomycota</taxon>
        <taxon>Pezizomycotina</taxon>
        <taxon>Lecanoromycetes</taxon>
        <taxon>OSLEUM clade</taxon>
        <taxon>Umbilicariomycetidae</taxon>
        <taxon>Umbilicariales</taxon>
        <taxon>Umbilicariaceae</taxon>
        <taxon>Lasallia</taxon>
    </lineage>
</organism>
<gene>
    <name evidence="3" type="ORF">FRX48_06773</name>
</gene>
<feature type="compositionally biased region" description="Polar residues" evidence="2">
    <location>
        <begin position="582"/>
        <end position="591"/>
    </location>
</feature>
<comment type="caution">
    <text evidence="3">The sequence shown here is derived from an EMBL/GenBank/DDBJ whole genome shotgun (WGS) entry which is preliminary data.</text>
</comment>
<dbReference type="AlphaFoldDB" id="A0A5M8PJQ2"/>
<feature type="compositionally biased region" description="Polar residues" evidence="2">
    <location>
        <begin position="1"/>
        <end position="14"/>
    </location>
</feature>
<evidence type="ECO:0000256" key="1">
    <source>
        <dbReference type="SAM" id="Coils"/>
    </source>
</evidence>
<evidence type="ECO:0000256" key="2">
    <source>
        <dbReference type="SAM" id="MobiDB-lite"/>
    </source>
</evidence>
<feature type="compositionally biased region" description="Gly residues" evidence="2">
    <location>
        <begin position="223"/>
        <end position="233"/>
    </location>
</feature>
<dbReference type="EMBL" id="VXIT01000011">
    <property type="protein sequence ID" value="KAA6409220.1"/>
    <property type="molecule type" value="Genomic_DNA"/>
</dbReference>
<evidence type="ECO:0000313" key="3">
    <source>
        <dbReference type="EMBL" id="KAA6409220.1"/>
    </source>
</evidence>
<dbReference type="Proteomes" id="UP000324767">
    <property type="component" value="Unassembled WGS sequence"/>
</dbReference>
<keyword evidence="1" id="KW-0175">Coiled coil</keyword>
<feature type="compositionally biased region" description="Basic and acidic residues" evidence="2">
    <location>
        <begin position="179"/>
        <end position="205"/>
    </location>
</feature>
<feature type="compositionally biased region" description="Basic and acidic residues" evidence="2">
    <location>
        <begin position="734"/>
        <end position="748"/>
    </location>
</feature>
<feature type="region of interest" description="Disordered" evidence="2">
    <location>
        <begin position="545"/>
        <end position="567"/>
    </location>
</feature>
<feature type="region of interest" description="Disordered" evidence="2">
    <location>
        <begin position="1"/>
        <end position="94"/>
    </location>
</feature>
<feature type="compositionally biased region" description="Acidic residues" evidence="2">
    <location>
        <begin position="788"/>
        <end position="797"/>
    </location>
</feature>
<feature type="coiled-coil region" evidence="1">
    <location>
        <begin position="512"/>
        <end position="539"/>
    </location>
</feature>
<feature type="compositionally biased region" description="Polar residues" evidence="2">
    <location>
        <begin position="295"/>
        <end position="335"/>
    </location>
</feature>
<feature type="compositionally biased region" description="Polar residues" evidence="2">
    <location>
        <begin position="883"/>
        <end position="893"/>
    </location>
</feature>
<accession>A0A5M8PJQ2</accession>
<feature type="region of interest" description="Disordered" evidence="2">
    <location>
        <begin position="580"/>
        <end position="893"/>
    </location>
</feature>
<dbReference type="OrthoDB" id="5945798at2759"/>
<feature type="compositionally biased region" description="Basic and acidic residues" evidence="2">
    <location>
        <begin position="646"/>
        <end position="660"/>
    </location>
</feature>
<feature type="compositionally biased region" description="Low complexity" evidence="2">
    <location>
        <begin position="670"/>
        <end position="704"/>
    </location>
</feature>
<proteinExistence type="predicted"/>
<feature type="region of interest" description="Disordered" evidence="2">
    <location>
        <begin position="125"/>
        <end position="401"/>
    </location>
</feature>
<sequence length="893" mass="96762">MGFASTKSHSSLLSCQKAEARARTLRRTPKLGPGGLARARAAPTRSPQRRSPAIRVERRALQAAPSFFSDEGGDSTTPRSSPSPPDTSYWPPRSTVISRRTASAILFALEGAIRKPFPFTPDLEEEEASMSDLVSGGPIPAAGGNGRALNGGSRPASGPVPVPQYPSSGVRTPTVIMQQRRERDARKQAEREAKQREQEEDEQRRAQGTTGLGDDGRIASTGVEGGPIGGGDLLSGRLPTGYRDPGATSGSRRSGDPSNPQGTGERRRSERASSGSAAQVNPPAGPQPTTTPTTGSRRQQSIPVPRSTGTTAVDDSNMPQAPTSRTRGATVSKPQSRPVEPQAPRAVSAPYSTRAQQAPQPRQTSQPRATNQPSAGPTTNPSASQPTGGAQPRNPNTSSFPHAFERWETLSSHWEGLTSYWIRRLEQNSEELSREPLNQQLARQVTDLSAAGANLFHAVVELQRLRASSERKFQRWFFETRADQEQARETQGEMENALRTERLARTEAATHATRMEAEKNTAEQLVKEMRRELQISKEEARRAWEELGRREQEERDRTTSLRNGEPTLVGGVQVVPMMQGAPSRQVSTSRPMTREGPYTGGTGSLATKEVPRAQVEPEESPLEGEPGYGSFDPPRSETDTDPFTEGGREIPPRSLQHEPDLPALPPQHPAGTPAAVTTAATAMYEPVPATQAPTVPSASSASPARAGTYLQYGPGGASLPIAAPFYQHQGTALHGEDRPRTSEPDERSYVQSVDDTISEEEFEFDSQGQVRRDSQGQPIIARRGLGSEDSDEYDVQEQLERERIHGQRYGSGMSGVEYGTGPTATAVGTRPRPLFQAQDEPASSTEYSASGYGPGWEAMPRHHHPTRLSDVLEEDERSRGTRSRASQTSRGLH</sequence>
<feature type="compositionally biased region" description="Polar residues" evidence="2">
    <location>
        <begin position="350"/>
        <end position="400"/>
    </location>
</feature>
<feature type="compositionally biased region" description="Basic and acidic residues" evidence="2">
    <location>
        <begin position="545"/>
        <end position="559"/>
    </location>
</feature>
<feature type="compositionally biased region" description="Polar residues" evidence="2">
    <location>
        <begin position="165"/>
        <end position="177"/>
    </location>
</feature>
<reference evidence="3 4" key="1">
    <citation type="submission" date="2019-09" db="EMBL/GenBank/DDBJ databases">
        <title>The hologenome of the rock-dwelling lichen Lasallia pustulata.</title>
        <authorList>
            <person name="Greshake Tzovaras B."/>
            <person name="Segers F."/>
            <person name="Bicker A."/>
            <person name="Dal Grande F."/>
            <person name="Otte J."/>
            <person name="Hankeln T."/>
            <person name="Schmitt I."/>
            <person name="Ebersberger I."/>
        </authorList>
    </citation>
    <scope>NUCLEOTIDE SEQUENCE [LARGE SCALE GENOMIC DNA]</scope>
    <source>
        <strain evidence="3">A1-1</strain>
    </source>
</reference>
<feature type="compositionally biased region" description="Polar residues" evidence="2">
    <location>
        <begin position="248"/>
        <end position="262"/>
    </location>
</feature>
<protein>
    <submittedName>
        <fullName evidence="3">Uncharacterized protein</fullName>
    </submittedName>
</protein>
<evidence type="ECO:0000313" key="4">
    <source>
        <dbReference type="Proteomes" id="UP000324767"/>
    </source>
</evidence>